<dbReference type="PANTHER" id="PTHR38454:SF1">
    <property type="entry name" value="INTEGRAL MEMBRANE PROTEIN"/>
    <property type="match status" value="1"/>
</dbReference>
<protein>
    <submittedName>
        <fullName evidence="2">YfhO family protein</fullName>
    </submittedName>
</protein>
<keyword evidence="1" id="KW-0472">Membrane</keyword>
<reference evidence="2 3" key="1">
    <citation type="submission" date="2019-06" db="EMBL/GenBank/DDBJ databases">
        <title>Flavibacter putida gen. nov., sp. nov., a novel marine bacterium of the family Flavobacteriaceae isolated from coastal seawater.</title>
        <authorList>
            <person name="Feng X."/>
        </authorList>
    </citation>
    <scope>NUCLEOTIDE SEQUENCE [LARGE SCALE GENOMIC DNA]</scope>
    <source>
        <strain evidence="2 3">PLHSN227</strain>
    </source>
</reference>
<organism evidence="2 3">
    <name type="scientific">Haloflavibacter putidus</name>
    <dbReference type="NCBI Taxonomy" id="2576776"/>
    <lineage>
        <taxon>Bacteria</taxon>
        <taxon>Pseudomonadati</taxon>
        <taxon>Bacteroidota</taxon>
        <taxon>Flavobacteriia</taxon>
        <taxon>Flavobacteriales</taxon>
        <taxon>Flavobacteriaceae</taxon>
        <taxon>Haloflavibacter</taxon>
    </lineage>
</organism>
<dbReference type="AlphaFoldDB" id="A0A507ZS01"/>
<accession>A0A507ZS01</accession>
<feature type="transmembrane region" description="Helical" evidence="1">
    <location>
        <begin position="782"/>
        <end position="802"/>
    </location>
</feature>
<feature type="transmembrane region" description="Helical" evidence="1">
    <location>
        <begin position="441"/>
        <end position="459"/>
    </location>
</feature>
<dbReference type="Proteomes" id="UP000317169">
    <property type="component" value="Unassembled WGS sequence"/>
</dbReference>
<name>A0A507ZS01_9FLAO</name>
<feature type="transmembrane region" description="Helical" evidence="1">
    <location>
        <begin position="99"/>
        <end position="116"/>
    </location>
</feature>
<feature type="transmembrane region" description="Helical" evidence="1">
    <location>
        <begin position="123"/>
        <end position="142"/>
    </location>
</feature>
<dbReference type="OrthoDB" id="9772884at2"/>
<sequence length="808" mass="90612">MTFNWKKFLRHFFVLIGFIAVSLIYFYPVLQGKVIYQSDIAQYQGMAKQQKDFIANENEQPYWTDAAFGGMPTYQLGANYPYNYIKEIDRSLRFLPRPADYLFLYFIGFYILLCCLKIDYRLAAVGALAFGFSTYLIVILGVGHNAKAHAIAYMPLVLAGIITTFRKKYITGGLLLTFAMALEVNANHPQMTYYLLLLVIVLGIAYFIDYFRKKQLKTFFTALGVMVITVVIAVGTNATGLLATKEYSEFSTRGQTGLTINKDGSVKKEQGLDYDYITEYSYGWLESFNLFIPRFMGGASTETLDSDSETYKALRQIGASPAQADNFIKNAPTYWGDQTFVGAPAYIGAGVIFLAVLALFLVRGRKKWWLVGGSVLALLLSFGDNFSVLTKFFIDNVPLYNKFRAVSSIQVIIELCLPILAIIGLSKIYKPDVENSEKLEALKWSTVITGGLALLFLLLKSMLFDFSSTSDRMYIEQLGPDFVSALKADRAAIFTEDTIRSLIIVLVAAGFIWFYLKGKLSKGVSIVALGLLLMVDLINVDKRYVNNEDFVSKKAMEQPFQATGADKEILQDKGHFRVLDLSGSPLNSARASFFHNSVGGYHAAKPGKMQELFDFHIYEGNQEVLNMLNTKYTIISNQGQTMAQLNPNANGNAWFVNKVVPVKNANQEILSLDTLQTKQTAVVNEKFLEYISKQNFNPSPKDSITLQSYQPNELVYTYNIDSPQLAIFSEIYYPHGWKAFVDGKPIEHFRADYVLRAAVLPAGTHELVFKFDPEVVKTGSTITIISGVVLLLVLIGGIWFLYKENKPS</sequence>
<dbReference type="PANTHER" id="PTHR38454">
    <property type="entry name" value="INTEGRAL MEMBRANE PROTEIN-RELATED"/>
    <property type="match status" value="1"/>
</dbReference>
<keyword evidence="3" id="KW-1185">Reference proteome</keyword>
<feature type="transmembrane region" description="Helical" evidence="1">
    <location>
        <begin position="499"/>
        <end position="516"/>
    </location>
</feature>
<evidence type="ECO:0000256" key="1">
    <source>
        <dbReference type="SAM" id="Phobius"/>
    </source>
</evidence>
<comment type="caution">
    <text evidence="2">The sequence shown here is derived from an EMBL/GenBank/DDBJ whole genome shotgun (WGS) entry which is preliminary data.</text>
</comment>
<feature type="transmembrane region" description="Helical" evidence="1">
    <location>
        <begin position="12"/>
        <end position="30"/>
    </location>
</feature>
<gene>
    <name evidence="2" type="ORF">FKR84_02830</name>
</gene>
<dbReference type="EMBL" id="VIAR01000002">
    <property type="protein sequence ID" value="TQD40149.1"/>
    <property type="molecule type" value="Genomic_DNA"/>
</dbReference>
<proteinExistence type="predicted"/>
<feature type="transmembrane region" description="Helical" evidence="1">
    <location>
        <begin position="192"/>
        <end position="211"/>
    </location>
</feature>
<evidence type="ECO:0000313" key="2">
    <source>
        <dbReference type="EMBL" id="TQD40149.1"/>
    </source>
</evidence>
<feature type="transmembrane region" description="Helical" evidence="1">
    <location>
        <begin position="218"/>
        <end position="243"/>
    </location>
</feature>
<keyword evidence="1" id="KW-0812">Transmembrane</keyword>
<evidence type="ECO:0000313" key="3">
    <source>
        <dbReference type="Proteomes" id="UP000317169"/>
    </source>
</evidence>
<feature type="transmembrane region" description="Helical" evidence="1">
    <location>
        <begin position="409"/>
        <end position="429"/>
    </location>
</feature>
<feature type="transmembrane region" description="Helical" evidence="1">
    <location>
        <begin position="343"/>
        <end position="362"/>
    </location>
</feature>
<feature type="transmembrane region" description="Helical" evidence="1">
    <location>
        <begin position="523"/>
        <end position="540"/>
    </location>
</feature>
<feature type="transmembrane region" description="Helical" evidence="1">
    <location>
        <begin position="369"/>
        <end position="389"/>
    </location>
</feature>
<dbReference type="InterPro" id="IPR018580">
    <property type="entry name" value="Uncharacterised_YfhO"/>
</dbReference>
<dbReference type="RefSeq" id="WP_141420679.1">
    <property type="nucleotide sequence ID" value="NZ_VIAR01000002.1"/>
</dbReference>
<keyword evidence="1" id="KW-1133">Transmembrane helix</keyword>
<dbReference type="Pfam" id="PF09586">
    <property type="entry name" value="YfhO"/>
    <property type="match status" value="1"/>
</dbReference>